<feature type="transmembrane region" description="Helical" evidence="1">
    <location>
        <begin position="66"/>
        <end position="85"/>
    </location>
</feature>
<evidence type="ECO:0000256" key="1">
    <source>
        <dbReference type="SAM" id="Phobius"/>
    </source>
</evidence>
<protein>
    <submittedName>
        <fullName evidence="2">Uncharacterized protein</fullName>
    </submittedName>
</protein>
<keyword evidence="1" id="KW-1133">Transmembrane helix</keyword>
<keyword evidence="3" id="KW-1185">Reference proteome</keyword>
<dbReference type="AlphaFoldDB" id="A0A1H1CTJ3"/>
<accession>A0A1H1CTJ3</accession>
<sequence length="127" mass="13499">MSRVLWTSALLAAGAVAVVLCRLTAPEVSPGEPRDFFDSPVLWPAFLALVVLAGAAGWAQPRLWLLWGPLPMLPFLGAALGPVLLRGEGRGLWVVGLVFVLFVTVVSTVTSLVVSRVAGRRAAVTRR</sequence>
<reference evidence="2 3" key="1">
    <citation type="submission" date="2016-10" db="EMBL/GenBank/DDBJ databases">
        <authorList>
            <person name="de Groot N.N."/>
        </authorList>
    </citation>
    <scope>NUCLEOTIDE SEQUENCE [LARGE SCALE GENOMIC DNA]</scope>
    <source>
        <strain evidence="2 3">DSM 43794</strain>
    </source>
</reference>
<proteinExistence type="predicted"/>
<dbReference type="EMBL" id="FNKK01000002">
    <property type="protein sequence ID" value="SDQ67359.1"/>
    <property type="molecule type" value="Genomic_DNA"/>
</dbReference>
<name>A0A1H1CTJ3_9ACTN</name>
<evidence type="ECO:0000313" key="2">
    <source>
        <dbReference type="EMBL" id="SDQ67359.1"/>
    </source>
</evidence>
<feature type="transmembrane region" description="Helical" evidence="1">
    <location>
        <begin position="41"/>
        <end position="59"/>
    </location>
</feature>
<feature type="transmembrane region" description="Helical" evidence="1">
    <location>
        <begin position="91"/>
        <end position="118"/>
    </location>
</feature>
<keyword evidence="1" id="KW-0812">Transmembrane</keyword>
<organism evidence="2 3">
    <name type="scientific">Thermostaphylospora chromogena</name>
    <dbReference type="NCBI Taxonomy" id="35622"/>
    <lineage>
        <taxon>Bacteria</taxon>
        <taxon>Bacillati</taxon>
        <taxon>Actinomycetota</taxon>
        <taxon>Actinomycetes</taxon>
        <taxon>Streptosporangiales</taxon>
        <taxon>Thermomonosporaceae</taxon>
        <taxon>Thermostaphylospora</taxon>
    </lineage>
</organism>
<dbReference type="Proteomes" id="UP000217103">
    <property type="component" value="Unassembled WGS sequence"/>
</dbReference>
<keyword evidence="1" id="KW-0472">Membrane</keyword>
<evidence type="ECO:0000313" key="3">
    <source>
        <dbReference type="Proteomes" id="UP000217103"/>
    </source>
</evidence>
<gene>
    <name evidence="2" type="ORF">SAMN04489764_1631</name>
</gene>